<keyword evidence="6 7" id="KW-0472">Membrane</keyword>
<accession>A0AAE3L1T0</accession>
<dbReference type="RefSeq" id="WP_259055342.1">
    <property type="nucleotide sequence ID" value="NZ_JANUCT010000009.1"/>
</dbReference>
<keyword evidence="5 7" id="KW-1133">Transmembrane helix</keyword>
<evidence type="ECO:0000256" key="3">
    <source>
        <dbReference type="ARBA" id="ARBA00022475"/>
    </source>
</evidence>
<keyword evidence="3" id="KW-1003">Cell membrane</keyword>
<dbReference type="GO" id="GO:0005886">
    <property type="term" value="C:plasma membrane"/>
    <property type="evidence" value="ECO:0007669"/>
    <property type="project" value="UniProtKB-SubCell"/>
</dbReference>
<organism evidence="8 9">
    <name type="scientific">Methylohalomonas lacus</name>
    <dbReference type="NCBI Taxonomy" id="398773"/>
    <lineage>
        <taxon>Bacteria</taxon>
        <taxon>Pseudomonadati</taxon>
        <taxon>Pseudomonadota</taxon>
        <taxon>Gammaproteobacteria</taxon>
        <taxon>Methylohalomonadales</taxon>
        <taxon>Methylohalomonadaceae</taxon>
        <taxon>Methylohalomonas</taxon>
    </lineage>
</organism>
<feature type="transmembrane region" description="Helical" evidence="7">
    <location>
        <begin position="53"/>
        <end position="71"/>
    </location>
</feature>
<evidence type="ECO:0000256" key="2">
    <source>
        <dbReference type="ARBA" id="ARBA00006679"/>
    </source>
</evidence>
<dbReference type="InterPro" id="IPR051907">
    <property type="entry name" value="DoxX-like_oxidoreductase"/>
</dbReference>
<evidence type="ECO:0000256" key="4">
    <source>
        <dbReference type="ARBA" id="ARBA00022692"/>
    </source>
</evidence>
<dbReference type="Proteomes" id="UP001204445">
    <property type="component" value="Unassembled WGS sequence"/>
</dbReference>
<dbReference type="EMBL" id="JANUCT010000009">
    <property type="protein sequence ID" value="MCS3903521.1"/>
    <property type="molecule type" value="Genomic_DNA"/>
</dbReference>
<dbReference type="PANTHER" id="PTHR33452">
    <property type="entry name" value="OXIDOREDUCTASE CATD-RELATED"/>
    <property type="match status" value="1"/>
</dbReference>
<feature type="transmembrane region" description="Helical" evidence="7">
    <location>
        <begin position="12"/>
        <end position="33"/>
    </location>
</feature>
<sequence length="132" mass="14136">MNLANCNATQKYAPLVGRVLLSLIFIIAGWNKIGGFEGTAGYMASKGLPLPEVLLVLTIIIELGGGLLLLLGLQARWAALAIFLFLIPVTVIFHPFWSNPDEFNAFFKNLAIMGGMLYVVAHGPGCCSLGKS</sequence>
<dbReference type="PANTHER" id="PTHR33452:SF1">
    <property type="entry name" value="INNER MEMBRANE PROTEIN YPHA-RELATED"/>
    <property type="match status" value="1"/>
</dbReference>
<reference evidence="8" key="1">
    <citation type="submission" date="2022-08" db="EMBL/GenBank/DDBJ databases">
        <title>Genomic Encyclopedia of Type Strains, Phase III (KMG-III): the genomes of soil and plant-associated and newly described type strains.</title>
        <authorList>
            <person name="Whitman W."/>
        </authorList>
    </citation>
    <scope>NUCLEOTIDE SEQUENCE</scope>
    <source>
        <strain evidence="8">HMT 1</strain>
    </source>
</reference>
<comment type="similarity">
    <text evidence="2">Belongs to the DoxX family.</text>
</comment>
<evidence type="ECO:0000313" key="8">
    <source>
        <dbReference type="EMBL" id="MCS3903521.1"/>
    </source>
</evidence>
<feature type="transmembrane region" description="Helical" evidence="7">
    <location>
        <begin position="78"/>
        <end position="97"/>
    </location>
</feature>
<evidence type="ECO:0000256" key="7">
    <source>
        <dbReference type="SAM" id="Phobius"/>
    </source>
</evidence>
<evidence type="ECO:0000256" key="1">
    <source>
        <dbReference type="ARBA" id="ARBA00004651"/>
    </source>
</evidence>
<comment type="subcellular location">
    <subcellularLocation>
        <location evidence="1">Cell membrane</location>
        <topology evidence="1">Multi-pass membrane protein</topology>
    </subcellularLocation>
</comment>
<dbReference type="InterPro" id="IPR032808">
    <property type="entry name" value="DoxX"/>
</dbReference>
<evidence type="ECO:0000313" key="9">
    <source>
        <dbReference type="Proteomes" id="UP001204445"/>
    </source>
</evidence>
<protein>
    <submittedName>
        <fullName evidence="8">Oxidoreductase</fullName>
    </submittedName>
</protein>
<keyword evidence="4 7" id="KW-0812">Transmembrane</keyword>
<gene>
    <name evidence="8" type="ORF">J2T55_001547</name>
</gene>
<keyword evidence="9" id="KW-1185">Reference proteome</keyword>
<dbReference type="AlphaFoldDB" id="A0AAE3L1T0"/>
<proteinExistence type="inferred from homology"/>
<evidence type="ECO:0000256" key="6">
    <source>
        <dbReference type="ARBA" id="ARBA00023136"/>
    </source>
</evidence>
<evidence type="ECO:0000256" key="5">
    <source>
        <dbReference type="ARBA" id="ARBA00022989"/>
    </source>
</evidence>
<dbReference type="Pfam" id="PF07681">
    <property type="entry name" value="DoxX"/>
    <property type="match status" value="1"/>
</dbReference>
<comment type="caution">
    <text evidence="8">The sequence shown here is derived from an EMBL/GenBank/DDBJ whole genome shotgun (WGS) entry which is preliminary data.</text>
</comment>
<name>A0AAE3L1T0_9GAMM</name>